<name>A0ABQ3YUX3_9ACTN</name>
<organism evidence="3 4">
    <name type="scientific">Paractinoplanes durhamensis</name>
    <dbReference type="NCBI Taxonomy" id="113563"/>
    <lineage>
        <taxon>Bacteria</taxon>
        <taxon>Bacillati</taxon>
        <taxon>Actinomycetota</taxon>
        <taxon>Actinomycetes</taxon>
        <taxon>Micromonosporales</taxon>
        <taxon>Micromonosporaceae</taxon>
        <taxon>Paractinoplanes</taxon>
    </lineage>
</organism>
<dbReference type="Proteomes" id="UP000637628">
    <property type="component" value="Unassembled WGS sequence"/>
</dbReference>
<protein>
    <submittedName>
        <fullName evidence="3">Uncharacterized protein</fullName>
    </submittedName>
</protein>
<feature type="region of interest" description="Disordered" evidence="1">
    <location>
        <begin position="111"/>
        <end position="133"/>
    </location>
</feature>
<proteinExistence type="predicted"/>
<sequence>MDTVSTQASILGAARWLLLLLTAFGLTTMHTVGHAGMQMSDPVAAGMSAAVAAAAHAPASAAVSAAPQPCAGDHCPHHTGMDGWSICLAILGGLAVIVLLAIRLATRRHAPPTTAAATGRGGRGSRGPPRPPTGLLIASTAVLRI</sequence>
<feature type="transmembrane region" description="Helical" evidence="2">
    <location>
        <begin position="83"/>
        <end position="102"/>
    </location>
</feature>
<keyword evidence="2" id="KW-1133">Transmembrane helix</keyword>
<evidence type="ECO:0000256" key="2">
    <source>
        <dbReference type="SAM" id="Phobius"/>
    </source>
</evidence>
<comment type="caution">
    <text evidence="3">The sequence shown here is derived from an EMBL/GenBank/DDBJ whole genome shotgun (WGS) entry which is preliminary data.</text>
</comment>
<evidence type="ECO:0000256" key="1">
    <source>
        <dbReference type="SAM" id="MobiDB-lite"/>
    </source>
</evidence>
<keyword evidence="2" id="KW-0812">Transmembrane</keyword>
<dbReference type="EMBL" id="BOML01000021">
    <property type="protein sequence ID" value="GIE01400.1"/>
    <property type="molecule type" value="Genomic_DNA"/>
</dbReference>
<keyword evidence="4" id="KW-1185">Reference proteome</keyword>
<gene>
    <name evidence="3" type="ORF">Adu01nite_27500</name>
</gene>
<accession>A0ABQ3YUX3</accession>
<evidence type="ECO:0000313" key="3">
    <source>
        <dbReference type="EMBL" id="GIE01400.1"/>
    </source>
</evidence>
<keyword evidence="2" id="KW-0472">Membrane</keyword>
<reference evidence="3 4" key="1">
    <citation type="submission" date="2021-01" db="EMBL/GenBank/DDBJ databases">
        <title>Whole genome shotgun sequence of Actinoplanes durhamensis NBRC 14914.</title>
        <authorList>
            <person name="Komaki H."/>
            <person name="Tamura T."/>
        </authorList>
    </citation>
    <scope>NUCLEOTIDE SEQUENCE [LARGE SCALE GENOMIC DNA]</scope>
    <source>
        <strain evidence="3 4">NBRC 14914</strain>
    </source>
</reference>
<evidence type="ECO:0000313" key="4">
    <source>
        <dbReference type="Proteomes" id="UP000637628"/>
    </source>
</evidence>